<sequence length="196" mass="22349">MLDSSSSADEAIDKFFKVADLVLVARSAPLRSKSPLARTSLYPAEVELIKQLCTTRLYKTDPAPYDNFARFVAGGKRFTQFTGAQLAVAHPTKPDAQPALSYAHKFVEPLSKPELQWHFPTGLRVRENMFFMLRSAGHTMLQQNKLSASEHVDRIVQGISTEQECREWNAKLRRDGGWRVNMPVADYRREHWKTAR</sequence>
<evidence type="ECO:0000313" key="2">
    <source>
        <dbReference type="Proteomes" id="UP001310594"/>
    </source>
</evidence>
<accession>A0AAN7VY72</accession>
<dbReference type="AlphaFoldDB" id="A0AAN7VY72"/>
<evidence type="ECO:0000313" key="1">
    <source>
        <dbReference type="EMBL" id="KAK5689880.1"/>
    </source>
</evidence>
<dbReference type="EMBL" id="JAVRQU010000028">
    <property type="protein sequence ID" value="KAK5689880.1"/>
    <property type="molecule type" value="Genomic_DNA"/>
</dbReference>
<organism evidence="1 2">
    <name type="scientific">Elasticomyces elasticus</name>
    <dbReference type="NCBI Taxonomy" id="574655"/>
    <lineage>
        <taxon>Eukaryota</taxon>
        <taxon>Fungi</taxon>
        <taxon>Dikarya</taxon>
        <taxon>Ascomycota</taxon>
        <taxon>Pezizomycotina</taxon>
        <taxon>Dothideomycetes</taxon>
        <taxon>Dothideomycetidae</taxon>
        <taxon>Mycosphaerellales</taxon>
        <taxon>Teratosphaeriaceae</taxon>
        <taxon>Elasticomyces</taxon>
    </lineage>
</organism>
<dbReference type="Proteomes" id="UP001310594">
    <property type="component" value="Unassembled WGS sequence"/>
</dbReference>
<protein>
    <submittedName>
        <fullName evidence="1">Uncharacterized protein</fullName>
    </submittedName>
</protein>
<gene>
    <name evidence="1" type="ORF">LTR97_012640</name>
</gene>
<comment type="caution">
    <text evidence="1">The sequence shown here is derived from an EMBL/GenBank/DDBJ whole genome shotgun (WGS) entry which is preliminary data.</text>
</comment>
<name>A0AAN7VY72_9PEZI</name>
<reference evidence="1" key="1">
    <citation type="submission" date="2023-08" db="EMBL/GenBank/DDBJ databases">
        <title>Black Yeasts Isolated from many extreme environments.</title>
        <authorList>
            <person name="Coleine C."/>
            <person name="Stajich J.E."/>
            <person name="Selbmann L."/>
        </authorList>
    </citation>
    <scope>NUCLEOTIDE SEQUENCE</scope>
    <source>
        <strain evidence="1">CCFEE 5810</strain>
    </source>
</reference>
<proteinExistence type="predicted"/>